<dbReference type="GO" id="GO:0016787">
    <property type="term" value="F:hydrolase activity"/>
    <property type="evidence" value="ECO:0007669"/>
    <property type="project" value="UniProtKB-KW"/>
</dbReference>
<gene>
    <name evidence="2" type="ORF">FOY51_22385</name>
</gene>
<accession>A0A5A7S7P8</accession>
<protein>
    <submittedName>
        <fullName evidence="2">Alpha/beta fold hydrolase</fullName>
    </submittedName>
</protein>
<reference evidence="2 3" key="1">
    <citation type="submission" date="2019-07" db="EMBL/GenBank/DDBJ databases">
        <title>Rhodococcus cavernicolus sp. nov., isolated from a cave.</title>
        <authorList>
            <person name="Lee S.D."/>
        </authorList>
    </citation>
    <scope>NUCLEOTIDE SEQUENCE [LARGE SCALE GENOMIC DNA]</scope>
    <source>
        <strain evidence="2 3">C1-24</strain>
    </source>
</reference>
<dbReference type="EMBL" id="VLNY01000015">
    <property type="protein sequence ID" value="KAA0019400.1"/>
    <property type="molecule type" value="Genomic_DNA"/>
</dbReference>
<evidence type="ECO:0000313" key="2">
    <source>
        <dbReference type="EMBL" id="KAA0019400.1"/>
    </source>
</evidence>
<feature type="domain" description="AB hydrolase-1" evidence="1">
    <location>
        <begin position="22"/>
        <end position="123"/>
    </location>
</feature>
<name>A0A5A7S7P8_9NOCA</name>
<sequence>MQSATNPIDGVRIAYETYGDGPPLLLVHGSALTHSIWRAFGYVKALRDSYRLILVDMRGHGRSDKPHDQAAYSRDLIVTDLIAVLDAEAIDSAHYFGYSFGARTGLAFAVQAPERLRSIIIGAGTHRRQDGIFDRLFFPGCVDTLERDGMDAFLDRWGQTRDFPIDSGTRAVFRANDSEALVAYFRQSEREEGLPDNALRAIALPTLVFVGSLDTDRIEDSRAAAALIPDAELHVIDGFDHGTALAATPEVLEFVTPFLASSTAPTE</sequence>
<dbReference type="OrthoDB" id="9804723at2"/>
<evidence type="ECO:0000313" key="3">
    <source>
        <dbReference type="Proteomes" id="UP000322244"/>
    </source>
</evidence>
<organism evidence="2 3">
    <name type="scientific">Antrihabitans cavernicola</name>
    <dbReference type="NCBI Taxonomy" id="2495913"/>
    <lineage>
        <taxon>Bacteria</taxon>
        <taxon>Bacillati</taxon>
        <taxon>Actinomycetota</taxon>
        <taxon>Actinomycetes</taxon>
        <taxon>Mycobacteriales</taxon>
        <taxon>Nocardiaceae</taxon>
        <taxon>Antrihabitans</taxon>
    </lineage>
</organism>
<dbReference type="SUPFAM" id="SSF53474">
    <property type="entry name" value="alpha/beta-Hydrolases"/>
    <property type="match status" value="1"/>
</dbReference>
<dbReference type="Gene3D" id="3.40.50.1820">
    <property type="entry name" value="alpha/beta hydrolase"/>
    <property type="match status" value="1"/>
</dbReference>
<dbReference type="AlphaFoldDB" id="A0A5A7S7P8"/>
<dbReference type="Pfam" id="PF00561">
    <property type="entry name" value="Abhydrolase_1"/>
    <property type="match status" value="1"/>
</dbReference>
<dbReference type="PRINTS" id="PR00111">
    <property type="entry name" value="ABHYDROLASE"/>
</dbReference>
<dbReference type="InterPro" id="IPR050471">
    <property type="entry name" value="AB_hydrolase"/>
</dbReference>
<dbReference type="PANTHER" id="PTHR43433">
    <property type="entry name" value="HYDROLASE, ALPHA/BETA FOLD FAMILY PROTEIN"/>
    <property type="match status" value="1"/>
</dbReference>
<dbReference type="PANTHER" id="PTHR43433:SF5">
    <property type="entry name" value="AB HYDROLASE-1 DOMAIN-CONTAINING PROTEIN"/>
    <property type="match status" value="1"/>
</dbReference>
<dbReference type="Proteomes" id="UP000322244">
    <property type="component" value="Unassembled WGS sequence"/>
</dbReference>
<keyword evidence="3" id="KW-1185">Reference proteome</keyword>
<dbReference type="RefSeq" id="WP_149432496.1">
    <property type="nucleotide sequence ID" value="NZ_VLNY01000015.1"/>
</dbReference>
<dbReference type="InterPro" id="IPR029058">
    <property type="entry name" value="AB_hydrolase_fold"/>
</dbReference>
<dbReference type="InterPro" id="IPR000073">
    <property type="entry name" value="AB_hydrolase_1"/>
</dbReference>
<evidence type="ECO:0000259" key="1">
    <source>
        <dbReference type="Pfam" id="PF00561"/>
    </source>
</evidence>
<comment type="caution">
    <text evidence="2">The sequence shown here is derived from an EMBL/GenBank/DDBJ whole genome shotgun (WGS) entry which is preliminary data.</text>
</comment>
<keyword evidence="2" id="KW-0378">Hydrolase</keyword>
<proteinExistence type="predicted"/>